<comment type="caution">
    <text evidence="1">The sequence shown here is derived from an EMBL/GenBank/DDBJ whole genome shotgun (WGS) entry which is preliminary data.</text>
</comment>
<organism evidence="1 2">
    <name type="scientific">Neobacillus notoginsengisoli</name>
    <dbReference type="NCBI Taxonomy" id="1578198"/>
    <lineage>
        <taxon>Bacteria</taxon>
        <taxon>Bacillati</taxon>
        <taxon>Bacillota</taxon>
        <taxon>Bacilli</taxon>
        <taxon>Bacillales</taxon>
        <taxon>Bacillaceae</taxon>
        <taxon>Neobacillus</taxon>
    </lineage>
</organism>
<dbReference type="EMBL" id="QWEG01000007">
    <property type="protein sequence ID" value="RHW40265.1"/>
    <property type="molecule type" value="Genomic_DNA"/>
</dbReference>
<protein>
    <submittedName>
        <fullName evidence="1">Uncharacterized protein</fullName>
    </submittedName>
</protein>
<dbReference type="AlphaFoldDB" id="A0A417YT73"/>
<accession>A0A417YT73</accession>
<evidence type="ECO:0000313" key="1">
    <source>
        <dbReference type="EMBL" id="RHW40265.1"/>
    </source>
</evidence>
<name>A0A417YT73_9BACI</name>
<dbReference type="Proteomes" id="UP000284416">
    <property type="component" value="Unassembled WGS sequence"/>
</dbReference>
<gene>
    <name evidence="1" type="ORF">D1B31_11965</name>
</gene>
<reference evidence="1 2" key="1">
    <citation type="journal article" date="2017" name="Int. J. Syst. Evol. Microbiol.">
        <title>Bacillus notoginsengisoli sp. nov., a novel bacterium isolated from the rhizosphere of Panax notoginseng.</title>
        <authorList>
            <person name="Zhang M.Y."/>
            <person name="Cheng J."/>
            <person name="Cai Y."/>
            <person name="Zhang T.Y."/>
            <person name="Wu Y.Y."/>
            <person name="Manikprabhu D."/>
            <person name="Li W.J."/>
            <person name="Zhang Y.X."/>
        </authorList>
    </citation>
    <scope>NUCLEOTIDE SEQUENCE [LARGE SCALE GENOMIC DNA]</scope>
    <source>
        <strain evidence="1 2">JCM 30743</strain>
    </source>
</reference>
<proteinExistence type="predicted"/>
<evidence type="ECO:0000313" key="2">
    <source>
        <dbReference type="Proteomes" id="UP000284416"/>
    </source>
</evidence>
<keyword evidence="2" id="KW-1185">Reference proteome</keyword>
<sequence length="69" mass="7959">MLFDDLSNGIFAERAPRVLLSDFSNEISTERAPRELLSDFLNEIFAERAPILKVSTSNANWQIWPFRDS</sequence>